<proteinExistence type="predicted"/>
<dbReference type="AlphaFoldDB" id="A0A9P9WM58"/>
<comment type="caution">
    <text evidence="1">The sequence shown here is derived from an EMBL/GenBank/DDBJ whole genome shotgun (WGS) entry which is preliminary data.</text>
</comment>
<evidence type="ECO:0008006" key="3">
    <source>
        <dbReference type="Google" id="ProtNLM"/>
    </source>
</evidence>
<evidence type="ECO:0000313" key="1">
    <source>
        <dbReference type="EMBL" id="KAI1870085.1"/>
    </source>
</evidence>
<dbReference type="InterPro" id="IPR050849">
    <property type="entry name" value="HAD-like_hydrolase_phosphatase"/>
</dbReference>
<dbReference type="PANTHER" id="PTHR28181">
    <property type="entry name" value="UPF0655 PROTEIN YCR015C"/>
    <property type="match status" value="1"/>
</dbReference>
<accession>A0A9P9WM58</accession>
<protein>
    <recommendedName>
        <fullName evidence="3">Haloacid dehalogenase-like hydrolase</fullName>
    </recommendedName>
</protein>
<dbReference type="PANTHER" id="PTHR28181:SF1">
    <property type="entry name" value="COLD TOLERANCE PROTEIN 1"/>
    <property type="match status" value="1"/>
</dbReference>
<gene>
    <name evidence="1" type="ORF">JX265_006255</name>
</gene>
<dbReference type="InterPro" id="IPR023214">
    <property type="entry name" value="HAD_sf"/>
</dbReference>
<keyword evidence="2" id="KW-1185">Reference proteome</keyword>
<sequence>MSIFLDFDGTITVNDTIGELAAAALRIQSERGIDLDRQWDAVVKAYLDDYNRHAKGYHAQESARCRPEHEVAFLRAGKAVELRSLDRINACAVFKGISADELRRAGREAVASGRVRLRPGFRAFLDRRLRESFRVFVISVNWSTAFIEGALDHPGVRVIANHVREDGTVVGPELLNGGADAPLRNLTNSCDKLDVMRAVMEEDPRGPGLCSYYFGDSITDLECLLHATSGIVVSDTGDSKLLETLRRIGEDVPRSSEVSAETSASAATPNKCAWAADYDEVTEHILFRFKHDKA</sequence>
<dbReference type="SUPFAM" id="SSF56784">
    <property type="entry name" value="HAD-like"/>
    <property type="match status" value="1"/>
</dbReference>
<organism evidence="1 2">
    <name type="scientific">Neoarthrinium moseri</name>
    <dbReference type="NCBI Taxonomy" id="1658444"/>
    <lineage>
        <taxon>Eukaryota</taxon>
        <taxon>Fungi</taxon>
        <taxon>Dikarya</taxon>
        <taxon>Ascomycota</taxon>
        <taxon>Pezizomycotina</taxon>
        <taxon>Sordariomycetes</taxon>
        <taxon>Xylariomycetidae</taxon>
        <taxon>Amphisphaeriales</taxon>
        <taxon>Apiosporaceae</taxon>
        <taxon>Neoarthrinium</taxon>
    </lineage>
</organism>
<evidence type="ECO:0000313" key="2">
    <source>
        <dbReference type="Proteomes" id="UP000829685"/>
    </source>
</evidence>
<dbReference type="Proteomes" id="UP000829685">
    <property type="component" value="Unassembled WGS sequence"/>
</dbReference>
<dbReference type="InterPro" id="IPR036412">
    <property type="entry name" value="HAD-like_sf"/>
</dbReference>
<dbReference type="EMBL" id="JAFIMR010000014">
    <property type="protein sequence ID" value="KAI1870085.1"/>
    <property type="molecule type" value="Genomic_DNA"/>
</dbReference>
<reference evidence="1" key="1">
    <citation type="submission" date="2021-03" db="EMBL/GenBank/DDBJ databases">
        <title>Revisited historic fungal species revealed as producer of novel bioactive compounds through whole genome sequencing and comparative genomics.</title>
        <authorList>
            <person name="Vignolle G.A."/>
            <person name="Hochenegger N."/>
            <person name="Mach R.L."/>
            <person name="Mach-Aigner A.R."/>
            <person name="Javad Rahimi M."/>
            <person name="Salim K.A."/>
            <person name="Chan C.M."/>
            <person name="Lim L.B.L."/>
            <person name="Cai F."/>
            <person name="Druzhinina I.S."/>
            <person name="U'Ren J.M."/>
            <person name="Derntl C."/>
        </authorList>
    </citation>
    <scope>NUCLEOTIDE SEQUENCE</scope>
    <source>
        <strain evidence="1">TUCIM 5799</strain>
    </source>
</reference>
<name>A0A9P9WM58_9PEZI</name>
<dbReference type="Pfam" id="PF12710">
    <property type="entry name" value="HAD"/>
    <property type="match status" value="1"/>
</dbReference>
<dbReference type="Gene3D" id="3.40.50.1000">
    <property type="entry name" value="HAD superfamily/HAD-like"/>
    <property type="match status" value="1"/>
</dbReference>